<dbReference type="Proteomes" id="UP001412239">
    <property type="component" value="Unassembled WGS sequence"/>
</dbReference>
<dbReference type="AlphaFoldDB" id="A0A292Q6B2"/>
<evidence type="ECO:0000313" key="3">
    <source>
        <dbReference type="Proteomes" id="UP001412239"/>
    </source>
</evidence>
<evidence type="ECO:0000313" key="2">
    <source>
        <dbReference type="EMBL" id="CUS14954.1"/>
    </source>
</evidence>
<reference evidence="2" key="1">
    <citation type="submission" date="2015-10" db="EMBL/GenBank/DDBJ databases">
        <authorList>
            <person name="Regsiter A."/>
            <person name="william w."/>
        </authorList>
    </citation>
    <scope>NUCLEOTIDE SEQUENCE</scope>
    <source>
        <strain evidence="2">Montdore</strain>
    </source>
</reference>
<organism evidence="2 3">
    <name type="scientific">Tuber aestivum</name>
    <name type="common">summer truffle</name>
    <dbReference type="NCBI Taxonomy" id="59557"/>
    <lineage>
        <taxon>Eukaryota</taxon>
        <taxon>Fungi</taxon>
        <taxon>Dikarya</taxon>
        <taxon>Ascomycota</taxon>
        <taxon>Pezizomycotina</taxon>
        <taxon>Pezizomycetes</taxon>
        <taxon>Pezizales</taxon>
        <taxon>Tuberaceae</taxon>
        <taxon>Tuber</taxon>
    </lineage>
</organism>
<keyword evidence="3" id="KW-1185">Reference proteome</keyword>
<dbReference type="EMBL" id="LN890954">
    <property type="protein sequence ID" value="CUS14954.1"/>
    <property type="molecule type" value="Genomic_DNA"/>
</dbReference>
<name>A0A292Q6B2_9PEZI</name>
<evidence type="ECO:0000256" key="1">
    <source>
        <dbReference type="SAM" id="MobiDB-lite"/>
    </source>
</evidence>
<accession>A0A292Q6B2</accession>
<sequence length="92" mass="10305">MDDRLVPDHPKAPTFRETPNFITVETRVTSMHLGKDRKFSKQTAGVMLARVRNAVGGVERMHPYGLQYNHPPRTGGPPVDQGYSKGTEEQQS</sequence>
<protein>
    <submittedName>
        <fullName evidence="2">Uncharacterized protein</fullName>
    </submittedName>
</protein>
<proteinExistence type="predicted"/>
<feature type="region of interest" description="Disordered" evidence="1">
    <location>
        <begin position="62"/>
        <end position="92"/>
    </location>
</feature>
<gene>
    <name evidence="2" type="ORF">GSTUAT00001024001</name>
</gene>